<gene>
    <name evidence="12" type="ORF">EW145_g6016</name>
</gene>
<dbReference type="InterPro" id="IPR050924">
    <property type="entry name" value="Peroxiredoxin_BCP/PrxQ"/>
</dbReference>
<evidence type="ECO:0000256" key="9">
    <source>
        <dbReference type="ARBA" id="ARBA00049091"/>
    </source>
</evidence>
<dbReference type="InterPro" id="IPR000866">
    <property type="entry name" value="AhpC/TSA"/>
</dbReference>
<evidence type="ECO:0000256" key="4">
    <source>
        <dbReference type="ARBA" id="ARBA00023002"/>
    </source>
</evidence>
<comment type="catalytic activity">
    <reaction evidence="9">
        <text>a hydroperoxide + [thioredoxin]-dithiol = an alcohol + [thioredoxin]-disulfide + H2O</text>
        <dbReference type="Rhea" id="RHEA:62620"/>
        <dbReference type="Rhea" id="RHEA-COMP:10698"/>
        <dbReference type="Rhea" id="RHEA-COMP:10700"/>
        <dbReference type="ChEBI" id="CHEBI:15377"/>
        <dbReference type="ChEBI" id="CHEBI:29950"/>
        <dbReference type="ChEBI" id="CHEBI:30879"/>
        <dbReference type="ChEBI" id="CHEBI:35924"/>
        <dbReference type="ChEBI" id="CHEBI:50058"/>
        <dbReference type="EC" id="1.11.1.24"/>
    </reaction>
</comment>
<keyword evidence="4" id="KW-0560">Oxidoreductase</keyword>
<reference evidence="12 13" key="1">
    <citation type="submission" date="2019-02" db="EMBL/GenBank/DDBJ databases">
        <title>Genome sequencing of the rare red list fungi Phellinidium pouzarii.</title>
        <authorList>
            <person name="Buettner E."/>
            <person name="Kellner H."/>
        </authorList>
    </citation>
    <scope>NUCLEOTIDE SEQUENCE [LARGE SCALE GENOMIC DNA]</scope>
    <source>
        <strain evidence="12 13">DSM 108285</strain>
    </source>
</reference>
<dbReference type="AlphaFoldDB" id="A0A4S4KZU2"/>
<dbReference type="GO" id="GO:0034599">
    <property type="term" value="P:cellular response to oxidative stress"/>
    <property type="evidence" value="ECO:0007669"/>
    <property type="project" value="TreeGrafter"/>
</dbReference>
<dbReference type="InterPro" id="IPR036249">
    <property type="entry name" value="Thioredoxin-like_sf"/>
</dbReference>
<organism evidence="12 13">
    <name type="scientific">Phellinidium pouzarii</name>
    <dbReference type="NCBI Taxonomy" id="167371"/>
    <lineage>
        <taxon>Eukaryota</taxon>
        <taxon>Fungi</taxon>
        <taxon>Dikarya</taxon>
        <taxon>Basidiomycota</taxon>
        <taxon>Agaricomycotina</taxon>
        <taxon>Agaricomycetes</taxon>
        <taxon>Hymenochaetales</taxon>
        <taxon>Hymenochaetaceae</taxon>
        <taxon>Phellinidium</taxon>
    </lineage>
</organism>
<dbReference type="GO" id="GO:0008379">
    <property type="term" value="F:thioredoxin peroxidase activity"/>
    <property type="evidence" value="ECO:0007669"/>
    <property type="project" value="TreeGrafter"/>
</dbReference>
<dbReference type="CDD" id="cd03017">
    <property type="entry name" value="PRX_BCP"/>
    <property type="match status" value="1"/>
</dbReference>
<accession>A0A4S4KZU2</accession>
<dbReference type="SUPFAM" id="SSF52833">
    <property type="entry name" value="Thioredoxin-like"/>
    <property type="match status" value="1"/>
</dbReference>
<keyword evidence="3" id="KW-0049">Antioxidant</keyword>
<sequence>MPADSETTHTSPDEVVPTTGIQQEEVAPRRSTRVTSTSKSAAEEKSAKKADANADGNVEQDDNGAKKAKTTQSKKSSDDSTESLALGDTLPDIVLKNEKDEDVNVKGLEDDSAGVVLFLVAKADTPGCTTQACGFRDVYPNFEALKFKVFCLSADSPSAQTKWQTKNSLPYPLLSDPKRMFIAALTGSTAKTPRSHFIFVKGKLAEKKMPVKPVDSPRFALEFITALAKNGDAAGDAISSETVAVTDVPTDADTKTENVAEADVSGAAEI</sequence>
<evidence type="ECO:0000256" key="10">
    <source>
        <dbReference type="SAM" id="MobiDB-lite"/>
    </source>
</evidence>
<feature type="compositionally biased region" description="Basic and acidic residues" evidence="10">
    <location>
        <begin position="41"/>
        <end position="52"/>
    </location>
</feature>
<dbReference type="Gene3D" id="3.40.30.10">
    <property type="entry name" value="Glutaredoxin"/>
    <property type="match status" value="1"/>
</dbReference>
<evidence type="ECO:0000256" key="2">
    <source>
        <dbReference type="ARBA" id="ARBA00022559"/>
    </source>
</evidence>
<dbReference type="PROSITE" id="PS51352">
    <property type="entry name" value="THIOREDOXIN_2"/>
    <property type="match status" value="1"/>
</dbReference>
<evidence type="ECO:0000259" key="11">
    <source>
        <dbReference type="PROSITE" id="PS51352"/>
    </source>
</evidence>
<dbReference type="Pfam" id="PF00578">
    <property type="entry name" value="AhpC-TSA"/>
    <property type="match status" value="1"/>
</dbReference>
<dbReference type="PANTHER" id="PTHR42801:SF23">
    <property type="entry name" value="PEROXIREDOXIN DOT5"/>
    <property type="match status" value="1"/>
</dbReference>
<dbReference type="EMBL" id="SGPK01000414">
    <property type="protein sequence ID" value="THH03778.1"/>
    <property type="molecule type" value="Genomic_DNA"/>
</dbReference>
<dbReference type="PANTHER" id="PTHR42801">
    <property type="entry name" value="THIOREDOXIN-DEPENDENT PEROXIDE REDUCTASE"/>
    <property type="match status" value="1"/>
</dbReference>
<dbReference type="GO" id="GO:0045454">
    <property type="term" value="P:cell redox homeostasis"/>
    <property type="evidence" value="ECO:0007669"/>
    <property type="project" value="TreeGrafter"/>
</dbReference>
<feature type="domain" description="Thioredoxin" evidence="11">
    <location>
        <begin position="84"/>
        <end position="229"/>
    </location>
</feature>
<keyword evidence="5" id="KW-1015">Disulfide bond</keyword>
<evidence type="ECO:0000313" key="13">
    <source>
        <dbReference type="Proteomes" id="UP000308199"/>
    </source>
</evidence>
<dbReference type="GO" id="GO:0005737">
    <property type="term" value="C:cytoplasm"/>
    <property type="evidence" value="ECO:0007669"/>
    <property type="project" value="TreeGrafter"/>
</dbReference>
<evidence type="ECO:0000313" key="12">
    <source>
        <dbReference type="EMBL" id="THH03778.1"/>
    </source>
</evidence>
<dbReference type="InterPro" id="IPR013766">
    <property type="entry name" value="Thioredoxin_domain"/>
</dbReference>
<dbReference type="OrthoDB" id="338622at2759"/>
<evidence type="ECO:0000256" key="3">
    <source>
        <dbReference type="ARBA" id="ARBA00022862"/>
    </source>
</evidence>
<keyword evidence="6" id="KW-0676">Redox-active center</keyword>
<protein>
    <recommendedName>
        <fullName evidence="1">thioredoxin-dependent peroxiredoxin</fullName>
        <ecNumber evidence="1">1.11.1.24</ecNumber>
    </recommendedName>
    <alternativeName>
        <fullName evidence="7">Thioredoxin peroxidase</fullName>
    </alternativeName>
</protein>
<name>A0A4S4KZU2_9AGAM</name>
<evidence type="ECO:0000256" key="5">
    <source>
        <dbReference type="ARBA" id="ARBA00023157"/>
    </source>
</evidence>
<dbReference type="EC" id="1.11.1.24" evidence="1"/>
<proteinExistence type="inferred from homology"/>
<comment type="similarity">
    <text evidence="8">Belongs to the peroxiredoxin family. BCP/PrxQ subfamily.</text>
</comment>
<evidence type="ECO:0000256" key="8">
    <source>
        <dbReference type="ARBA" id="ARBA00038489"/>
    </source>
</evidence>
<keyword evidence="2" id="KW-0575">Peroxidase</keyword>
<keyword evidence="13" id="KW-1185">Reference proteome</keyword>
<evidence type="ECO:0000256" key="6">
    <source>
        <dbReference type="ARBA" id="ARBA00023284"/>
    </source>
</evidence>
<comment type="caution">
    <text evidence="12">The sequence shown here is derived from an EMBL/GenBank/DDBJ whole genome shotgun (WGS) entry which is preliminary data.</text>
</comment>
<dbReference type="Proteomes" id="UP000308199">
    <property type="component" value="Unassembled WGS sequence"/>
</dbReference>
<evidence type="ECO:0000256" key="7">
    <source>
        <dbReference type="ARBA" id="ARBA00032824"/>
    </source>
</evidence>
<evidence type="ECO:0000256" key="1">
    <source>
        <dbReference type="ARBA" id="ARBA00013017"/>
    </source>
</evidence>
<feature type="region of interest" description="Disordered" evidence="10">
    <location>
        <begin position="1"/>
        <end position="85"/>
    </location>
</feature>